<keyword evidence="1" id="KW-1133">Transmembrane helix</keyword>
<organism evidence="2 3">
    <name type="scientific">Lederbergia galactosidilytica</name>
    <dbReference type="NCBI Taxonomy" id="217031"/>
    <lineage>
        <taxon>Bacteria</taxon>
        <taxon>Bacillati</taxon>
        <taxon>Bacillota</taxon>
        <taxon>Bacilli</taxon>
        <taxon>Bacillales</taxon>
        <taxon>Bacillaceae</taxon>
        <taxon>Lederbergia</taxon>
    </lineage>
</organism>
<dbReference type="RefSeq" id="WP_057987544.1">
    <property type="nucleotide sequence ID" value="NZ_LDJR01000051.1"/>
</dbReference>
<dbReference type="PANTHER" id="PTHR37305">
    <property type="entry name" value="INTEGRAL MEMBRANE PROTEIN-RELATED"/>
    <property type="match status" value="1"/>
</dbReference>
<dbReference type="Proteomes" id="UP000077881">
    <property type="component" value="Unassembled WGS sequence"/>
</dbReference>
<keyword evidence="1" id="KW-0472">Membrane</keyword>
<dbReference type="PANTHER" id="PTHR37305:SF1">
    <property type="entry name" value="MEMBRANE PROTEIN"/>
    <property type="match status" value="1"/>
</dbReference>
<feature type="transmembrane region" description="Helical" evidence="1">
    <location>
        <begin position="291"/>
        <end position="313"/>
    </location>
</feature>
<dbReference type="GO" id="GO:0005886">
    <property type="term" value="C:plasma membrane"/>
    <property type="evidence" value="ECO:0007669"/>
    <property type="project" value="UniProtKB-SubCell"/>
</dbReference>
<feature type="transmembrane region" description="Helical" evidence="1">
    <location>
        <begin position="112"/>
        <end position="132"/>
    </location>
</feature>
<dbReference type="PATRIC" id="fig|217031.6.peg.2702"/>
<evidence type="ECO:0000313" key="3">
    <source>
        <dbReference type="Proteomes" id="UP000077881"/>
    </source>
</evidence>
<proteinExistence type="predicted"/>
<feature type="transmembrane region" description="Helical" evidence="1">
    <location>
        <begin position="206"/>
        <end position="230"/>
    </location>
</feature>
<feature type="transmembrane region" description="Helical" evidence="1">
    <location>
        <begin position="20"/>
        <end position="39"/>
    </location>
</feature>
<comment type="caution">
    <text evidence="2">The sequence shown here is derived from an EMBL/GenBank/DDBJ whole genome shotgun (WGS) entry which is preliminary data.</text>
</comment>
<feature type="transmembrane region" description="Helical" evidence="1">
    <location>
        <begin position="237"/>
        <end position="260"/>
    </location>
</feature>
<dbReference type="OrthoDB" id="8613028at2"/>
<keyword evidence="3" id="KW-1185">Reference proteome</keyword>
<evidence type="ECO:0000313" key="2">
    <source>
        <dbReference type="EMBL" id="OAK70185.1"/>
    </source>
</evidence>
<accession>A0A177ZQR0</accession>
<feature type="transmembrane region" description="Helical" evidence="1">
    <location>
        <begin position="153"/>
        <end position="186"/>
    </location>
</feature>
<name>A0A177ZQR0_9BACI</name>
<dbReference type="GO" id="GO:0140359">
    <property type="term" value="F:ABC-type transporter activity"/>
    <property type="evidence" value="ECO:0007669"/>
    <property type="project" value="InterPro"/>
</dbReference>
<protein>
    <recommendedName>
        <fullName evidence="4">ABC transporter</fullName>
    </recommendedName>
</protein>
<dbReference type="Pfam" id="PF12679">
    <property type="entry name" value="ABC2_membrane_2"/>
    <property type="match status" value="1"/>
</dbReference>
<dbReference type="STRING" id="217031.ABB05_12565"/>
<gene>
    <name evidence="2" type="ORF">ABB05_12565</name>
</gene>
<evidence type="ECO:0000256" key="1">
    <source>
        <dbReference type="SAM" id="Phobius"/>
    </source>
</evidence>
<dbReference type="EMBL" id="LDJR01000051">
    <property type="protein sequence ID" value="OAK70185.1"/>
    <property type="molecule type" value="Genomic_DNA"/>
</dbReference>
<keyword evidence="1" id="KW-0812">Transmembrane</keyword>
<reference evidence="2 3" key="1">
    <citation type="submission" date="2015-05" db="EMBL/GenBank/DDBJ databases">
        <title>Comparison of genome.</title>
        <authorList>
            <person name="Zheng Z."/>
            <person name="Sun M."/>
        </authorList>
    </citation>
    <scope>NUCLEOTIDE SEQUENCE [LARGE SCALE GENOMIC DNA]</scope>
    <source>
        <strain evidence="2 3">G25-74</strain>
    </source>
</reference>
<dbReference type="AlphaFoldDB" id="A0A177ZQR0"/>
<evidence type="ECO:0008006" key="4">
    <source>
        <dbReference type="Google" id="ProtNLM"/>
    </source>
</evidence>
<sequence length="320" mass="35759">MPKLIQNEWIKIFKQTSTYIMIGFLVLVMIGWGGIAKYLDSQMASVSDNWKEELQTQVNENKEMLANPDGTIMAPSLKGYLQQEIAMGEYRIEHNIPPEQSSSVWTFISDSVQLISLVGLLVIVIASGIVANEFSRGTIKNLLIKPYKRWKILLSKYITTVLFLAFMLVILFVGASVIGLVLFGTGDAAQQTHLAYTNGAVVEQNLLLYLIKTYLLNSLSVFMLTTMAFMISAVFRVSGLAIGISIFLLMSGGTITNLLASKFEWPKYSLFANTNLMQYIDGTPLIEGMTMSFSITMMIIYFGLFMLLAFGFFTKRDIAN</sequence>